<evidence type="ECO:0000313" key="3">
    <source>
        <dbReference type="Proteomes" id="UP000655443"/>
    </source>
</evidence>
<evidence type="ECO:0000256" key="1">
    <source>
        <dbReference type="SAM" id="MobiDB-lite"/>
    </source>
</evidence>
<dbReference type="InterPro" id="IPR038765">
    <property type="entry name" value="Papain-like_cys_pep_sf"/>
</dbReference>
<proteinExistence type="predicted"/>
<gene>
    <name evidence="2" type="ORF">GCM10010339_76220</name>
</gene>
<reference evidence="2" key="2">
    <citation type="submission" date="2020-09" db="EMBL/GenBank/DDBJ databases">
        <authorList>
            <person name="Sun Q."/>
            <person name="Ohkuma M."/>
        </authorList>
    </citation>
    <scope>NUCLEOTIDE SEQUENCE</scope>
    <source>
        <strain evidence="2">JCM 4714</strain>
    </source>
</reference>
<feature type="region of interest" description="Disordered" evidence="1">
    <location>
        <begin position="299"/>
        <end position="318"/>
    </location>
</feature>
<sequence>MPLPAKVKPGDIVLSRGTGWISQAICLLDGSEVSHAALALEADRVAEAVGEGLRTINGDEVMKDHDLMVARTLAAPADMAPVIGVGNTYLRRGAKYAHQQVVLLAVLCVSRRIPLPRGGKQMVRTVLDQAAAAVNTMLERGQQPMICSEFVYRCYSEAQPHAPYTLRIGQEQEVQGDGTLLDWARTHPALSALRPPQPTAGFATAAAETALAPLVSAYAAATGQAAPLPKVPLTAGLPDPSDEELLSSMTSFGAALHKARTGPDGAATSEQALDAIRAKHAEPNFVTPGDLLRTASLGQVHRQSAPSTPLRGASALSG</sequence>
<dbReference type="SUPFAM" id="SSF54001">
    <property type="entry name" value="Cysteine proteinases"/>
    <property type="match status" value="1"/>
</dbReference>
<dbReference type="EMBL" id="BMVG01000034">
    <property type="protein sequence ID" value="GHE12554.1"/>
    <property type="molecule type" value="Genomic_DNA"/>
</dbReference>
<keyword evidence="3" id="KW-1185">Reference proteome</keyword>
<protein>
    <submittedName>
        <fullName evidence="2">Uncharacterized protein</fullName>
    </submittedName>
</protein>
<dbReference type="AlphaFoldDB" id="A0A918YQT2"/>
<organism evidence="2 3">
    <name type="scientific">Streptomyces alanosinicus</name>
    <dbReference type="NCBI Taxonomy" id="68171"/>
    <lineage>
        <taxon>Bacteria</taxon>
        <taxon>Bacillati</taxon>
        <taxon>Actinomycetota</taxon>
        <taxon>Actinomycetes</taxon>
        <taxon>Kitasatosporales</taxon>
        <taxon>Streptomycetaceae</taxon>
        <taxon>Streptomyces</taxon>
    </lineage>
</organism>
<accession>A0A918YQT2</accession>
<dbReference type="Gene3D" id="3.90.1720.10">
    <property type="entry name" value="endopeptidase domain like (from Nostoc punctiforme)"/>
    <property type="match status" value="1"/>
</dbReference>
<dbReference type="RefSeq" id="WP_189958176.1">
    <property type="nucleotide sequence ID" value="NZ_BMVG01000034.1"/>
</dbReference>
<dbReference type="Proteomes" id="UP000655443">
    <property type="component" value="Unassembled WGS sequence"/>
</dbReference>
<comment type="caution">
    <text evidence="2">The sequence shown here is derived from an EMBL/GenBank/DDBJ whole genome shotgun (WGS) entry which is preliminary data.</text>
</comment>
<name>A0A918YQT2_9ACTN</name>
<reference evidence="2" key="1">
    <citation type="journal article" date="2014" name="Int. J. Syst. Evol. Microbiol.">
        <title>Complete genome sequence of Corynebacterium casei LMG S-19264T (=DSM 44701T), isolated from a smear-ripened cheese.</title>
        <authorList>
            <consortium name="US DOE Joint Genome Institute (JGI-PGF)"/>
            <person name="Walter F."/>
            <person name="Albersmeier A."/>
            <person name="Kalinowski J."/>
            <person name="Ruckert C."/>
        </authorList>
    </citation>
    <scope>NUCLEOTIDE SEQUENCE</scope>
    <source>
        <strain evidence="2">JCM 4714</strain>
    </source>
</reference>
<evidence type="ECO:0000313" key="2">
    <source>
        <dbReference type="EMBL" id="GHE12554.1"/>
    </source>
</evidence>